<dbReference type="Proteomes" id="UP000197468">
    <property type="component" value="Unassembled WGS sequence"/>
</dbReference>
<evidence type="ECO:0000313" key="11">
    <source>
        <dbReference type="Proteomes" id="UP000197468"/>
    </source>
</evidence>
<comment type="caution">
    <text evidence="10">The sequence shown here is derived from an EMBL/GenBank/DDBJ whole genome shotgun (WGS) entry which is preliminary data.</text>
</comment>
<dbReference type="Pfam" id="PF02601">
    <property type="entry name" value="Exonuc_VII_L"/>
    <property type="match status" value="1"/>
</dbReference>
<dbReference type="RefSeq" id="WP_088384770.1">
    <property type="nucleotide sequence ID" value="NZ_NIOF01000003.1"/>
</dbReference>
<evidence type="ECO:0000256" key="7">
    <source>
        <dbReference type="SAM" id="Coils"/>
    </source>
</evidence>
<dbReference type="NCBIfam" id="TIGR00237">
    <property type="entry name" value="xseA"/>
    <property type="match status" value="1"/>
</dbReference>
<dbReference type="EC" id="3.1.11.6" evidence="5"/>
<evidence type="ECO:0000256" key="5">
    <source>
        <dbReference type="HAMAP-Rule" id="MF_00378"/>
    </source>
</evidence>
<proteinExistence type="inferred from homology"/>
<accession>A0A246JG16</accession>
<dbReference type="GO" id="GO:0006308">
    <property type="term" value="P:DNA catabolic process"/>
    <property type="evidence" value="ECO:0007669"/>
    <property type="project" value="UniProtKB-UniRule"/>
</dbReference>
<dbReference type="OrthoDB" id="9802795at2"/>
<gene>
    <name evidence="5 10" type="primary">xseA</name>
    <name evidence="10" type="ORF">CDN99_10395</name>
</gene>
<feature type="coiled-coil region" evidence="7">
    <location>
        <begin position="274"/>
        <end position="309"/>
    </location>
</feature>
<protein>
    <recommendedName>
        <fullName evidence="5">Exodeoxyribonuclease 7 large subunit</fullName>
        <ecNumber evidence="5">3.1.11.6</ecNumber>
    </recommendedName>
    <alternativeName>
        <fullName evidence="5">Exodeoxyribonuclease VII large subunit</fullName>
        <shortName evidence="5">Exonuclease VII large subunit</shortName>
    </alternativeName>
</protein>
<dbReference type="GO" id="GO:0009318">
    <property type="term" value="C:exodeoxyribonuclease VII complex"/>
    <property type="evidence" value="ECO:0007669"/>
    <property type="project" value="UniProtKB-UniRule"/>
</dbReference>
<dbReference type="AlphaFoldDB" id="A0A246JG16"/>
<dbReference type="PANTHER" id="PTHR30008:SF0">
    <property type="entry name" value="EXODEOXYRIBONUCLEASE 7 LARGE SUBUNIT"/>
    <property type="match status" value="1"/>
</dbReference>
<evidence type="ECO:0000256" key="2">
    <source>
        <dbReference type="ARBA" id="ARBA00022722"/>
    </source>
</evidence>
<keyword evidence="4 5" id="KW-0269">Exonuclease</keyword>
<keyword evidence="3 5" id="KW-0378">Hydrolase</keyword>
<dbReference type="Pfam" id="PF13742">
    <property type="entry name" value="tRNA_anti_2"/>
    <property type="match status" value="1"/>
</dbReference>
<feature type="domain" description="OB-fold nucleic acid binding" evidence="9">
    <location>
        <begin position="16"/>
        <end position="110"/>
    </location>
</feature>
<evidence type="ECO:0000259" key="8">
    <source>
        <dbReference type="Pfam" id="PF02601"/>
    </source>
</evidence>
<sequence length="434" mass="47403">MVDALKPASPRMVWGVAALLTALSDALQARFPVITVQGELSGFTRAASGHCYFSLKDAEGQPAMLRCAMFRRAASLVDFAPRDGMTVELRGRLDLYGPRGELQFIVEAMRRSGEGALYEQFLRLKARLEAQGLFDADRKRQPPPFARRIGVITSTGGAALHDVLTALRRRAPHAQVFIYPTLVQGNEAPPAIVRALALANDRADAEVLLLVRGGGSLEDLWAFNDERVVGAVAESALPVICGVGHETDITLADLAADLRAPTPTAAAELATVSRQQCLETLEALERQLTRRLEQRLDAAAQRLDRLALRLARPGDALARQRRRLDLLSQRLGQVAPRTVALQAQRLAHLDQRLHRALPQQAQRGAHRLDALEARLQALDPRQVLARGYAWLDDGQGRALSSARQLSEGQDLRAVLADGEAELRVGRVVCRDAEG</sequence>
<name>A0A246JG16_9BURK</name>
<evidence type="ECO:0000313" key="10">
    <source>
        <dbReference type="EMBL" id="OWQ91542.1"/>
    </source>
</evidence>
<dbReference type="EMBL" id="NIOF01000003">
    <property type="protein sequence ID" value="OWQ91542.1"/>
    <property type="molecule type" value="Genomic_DNA"/>
</dbReference>
<comment type="subcellular location">
    <subcellularLocation>
        <location evidence="5 6">Cytoplasm</location>
    </subcellularLocation>
</comment>
<dbReference type="InterPro" id="IPR020579">
    <property type="entry name" value="Exonuc_VII_lsu_C"/>
</dbReference>
<keyword evidence="7" id="KW-0175">Coiled coil</keyword>
<dbReference type="InterPro" id="IPR003753">
    <property type="entry name" value="Exonuc_VII_L"/>
</dbReference>
<dbReference type="PANTHER" id="PTHR30008">
    <property type="entry name" value="EXODEOXYRIBONUCLEASE 7 LARGE SUBUNIT"/>
    <property type="match status" value="1"/>
</dbReference>
<organism evidence="10 11">
    <name type="scientific">Roseateles aquatilis</name>
    <dbReference type="NCBI Taxonomy" id="431061"/>
    <lineage>
        <taxon>Bacteria</taxon>
        <taxon>Pseudomonadati</taxon>
        <taxon>Pseudomonadota</taxon>
        <taxon>Betaproteobacteria</taxon>
        <taxon>Burkholderiales</taxon>
        <taxon>Sphaerotilaceae</taxon>
        <taxon>Roseateles</taxon>
    </lineage>
</organism>
<dbReference type="GO" id="GO:0003676">
    <property type="term" value="F:nucleic acid binding"/>
    <property type="evidence" value="ECO:0007669"/>
    <property type="project" value="InterPro"/>
</dbReference>
<comment type="similarity">
    <text evidence="5 6">Belongs to the XseA family.</text>
</comment>
<dbReference type="GO" id="GO:0008855">
    <property type="term" value="F:exodeoxyribonuclease VII activity"/>
    <property type="evidence" value="ECO:0007669"/>
    <property type="project" value="UniProtKB-UniRule"/>
</dbReference>
<reference evidence="10 11" key="1">
    <citation type="journal article" date="2008" name="Int. J. Syst. Evol. Microbiol.">
        <title>Description of Roseateles aquatilis sp. nov. and Roseateles terrae sp. nov., in the class Betaproteobacteria, and emended description of the genus Roseateles.</title>
        <authorList>
            <person name="Gomila M."/>
            <person name="Bowien B."/>
            <person name="Falsen E."/>
            <person name="Moore E.R."/>
            <person name="Lalucat J."/>
        </authorList>
    </citation>
    <scope>NUCLEOTIDE SEQUENCE [LARGE SCALE GENOMIC DNA]</scope>
    <source>
        <strain evidence="10 11">CCUG 48205</strain>
    </source>
</reference>
<comment type="subunit">
    <text evidence="5">Heterooligomer composed of large and small subunits.</text>
</comment>
<evidence type="ECO:0000256" key="3">
    <source>
        <dbReference type="ARBA" id="ARBA00022801"/>
    </source>
</evidence>
<dbReference type="GO" id="GO:0005737">
    <property type="term" value="C:cytoplasm"/>
    <property type="evidence" value="ECO:0007669"/>
    <property type="project" value="UniProtKB-SubCell"/>
</dbReference>
<evidence type="ECO:0000256" key="4">
    <source>
        <dbReference type="ARBA" id="ARBA00022839"/>
    </source>
</evidence>
<evidence type="ECO:0000256" key="1">
    <source>
        <dbReference type="ARBA" id="ARBA00022490"/>
    </source>
</evidence>
<comment type="function">
    <text evidence="5">Bidirectionally degrades single-stranded DNA into large acid-insoluble oligonucleotides, which are then degraded further into small acid-soluble oligonucleotides.</text>
</comment>
<feature type="domain" description="Exonuclease VII large subunit C-terminal" evidence="8">
    <location>
        <begin position="133"/>
        <end position="422"/>
    </location>
</feature>
<keyword evidence="2 5" id="KW-0540">Nuclease</keyword>
<dbReference type="HAMAP" id="MF_00378">
    <property type="entry name" value="Exonuc_7_L"/>
    <property type="match status" value="1"/>
</dbReference>
<evidence type="ECO:0000259" key="9">
    <source>
        <dbReference type="Pfam" id="PF13742"/>
    </source>
</evidence>
<evidence type="ECO:0000256" key="6">
    <source>
        <dbReference type="RuleBase" id="RU004355"/>
    </source>
</evidence>
<comment type="catalytic activity">
    <reaction evidence="5 6">
        <text>Exonucleolytic cleavage in either 5'- to 3'- or 3'- to 5'-direction to yield nucleoside 5'-phosphates.</text>
        <dbReference type="EC" id="3.1.11.6"/>
    </reaction>
</comment>
<keyword evidence="11" id="KW-1185">Reference proteome</keyword>
<keyword evidence="1 5" id="KW-0963">Cytoplasm</keyword>
<dbReference type="InterPro" id="IPR025824">
    <property type="entry name" value="OB-fold_nuc-bd_dom"/>
</dbReference>
<dbReference type="CDD" id="cd04489">
    <property type="entry name" value="ExoVII_LU_OBF"/>
    <property type="match status" value="1"/>
</dbReference>